<dbReference type="PANTHER" id="PTHR43481:SF4">
    <property type="entry name" value="GLYCEROL-1-PHOSPHATE PHOSPHOHYDROLASE 1-RELATED"/>
    <property type="match status" value="1"/>
</dbReference>
<dbReference type="Pfam" id="PF13419">
    <property type="entry name" value="HAD_2"/>
    <property type="match status" value="1"/>
</dbReference>
<dbReference type="EMBL" id="MGAI01000002">
    <property type="protein sequence ID" value="OGK45726.1"/>
    <property type="molecule type" value="Genomic_DNA"/>
</dbReference>
<evidence type="ECO:0000313" key="2">
    <source>
        <dbReference type="Proteomes" id="UP000178040"/>
    </source>
</evidence>
<dbReference type="SUPFAM" id="SSF56784">
    <property type="entry name" value="HAD-like"/>
    <property type="match status" value="1"/>
</dbReference>
<dbReference type="Gene3D" id="3.40.50.1000">
    <property type="entry name" value="HAD superfamily/HAD-like"/>
    <property type="match status" value="1"/>
</dbReference>
<evidence type="ECO:0008006" key="3">
    <source>
        <dbReference type="Google" id="ProtNLM"/>
    </source>
</evidence>
<evidence type="ECO:0000313" key="1">
    <source>
        <dbReference type="EMBL" id="OGK45726.1"/>
    </source>
</evidence>
<dbReference type="NCBIfam" id="TIGR01509">
    <property type="entry name" value="HAD-SF-IA-v3"/>
    <property type="match status" value="1"/>
</dbReference>
<name>A0A1F7IQS7_9BACT</name>
<gene>
    <name evidence="1" type="ORF">A3B40_05625</name>
</gene>
<dbReference type="InterPro" id="IPR051806">
    <property type="entry name" value="HAD-like_SPP"/>
</dbReference>
<dbReference type="InterPro" id="IPR036412">
    <property type="entry name" value="HAD-like_sf"/>
</dbReference>
<dbReference type="CDD" id="cd07505">
    <property type="entry name" value="HAD_BPGM-like"/>
    <property type="match status" value="1"/>
</dbReference>
<dbReference type="SFLD" id="SFLDG01129">
    <property type="entry name" value="C1.5:_HAD__Beta-PGM__Phosphata"/>
    <property type="match status" value="1"/>
</dbReference>
<dbReference type="InterPro" id="IPR023198">
    <property type="entry name" value="PGP-like_dom2"/>
</dbReference>
<sequence length="226" mass="25561">MREIEKPKGVLFDMDGVITTLDNNLLAWKIVFKKKTGIGMKDEDWYVLEGKSPPQIAEEILKKYKHKISSQLVTDIATFKQYFFNKITSKKNVKLYPLVVEILTFLKESNIKLGLVTGSILERVKGSLPEEVFALFDVFVTADEEMKKKPFPDPYLNAAALLGFDTTVCWVIENAPLGIKSAKSAKCYCIGLLTTLKDQKKLSDAGADKIFKTHNELFAYFKSIFS</sequence>
<dbReference type="Gene3D" id="1.10.150.240">
    <property type="entry name" value="Putative phosphatase, domain 2"/>
    <property type="match status" value="1"/>
</dbReference>
<dbReference type="PANTHER" id="PTHR43481">
    <property type="entry name" value="FRUCTOSE-1-PHOSPHATE PHOSPHATASE"/>
    <property type="match status" value="1"/>
</dbReference>
<dbReference type="InterPro" id="IPR023214">
    <property type="entry name" value="HAD_sf"/>
</dbReference>
<dbReference type="AlphaFoldDB" id="A0A1F7IQS7"/>
<dbReference type="InterPro" id="IPR006439">
    <property type="entry name" value="HAD-SF_hydro_IA"/>
</dbReference>
<dbReference type="InterPro" id="IPR041492">
    <property type="entry name" value="HAD_2"/>
</dbReference>
<protein>
    <recommendedName>
        <fullName evidence="3">HAD family phosphatase</fullName>
    </recommendedName>
</protein>
<comment type="caution">
    <text evidence="1">The sequence shown here is derived from an EMBL/GenBank/DDBJ whole genome shotgun (WGS) entry which is preliminary data.</text>
</comment>
<accession>A0A1F7IQS7</accession>
<dbReference type="GO" id="GO:0050308">
    <property type="term" value="F:sugar-phosphatase activity"/>
    <property type="evidence" value="ECO:0007669"/>
    <property type="project" value="TreeGrafter"/>
</dbReference>
<organism evidence="1 2">
    <name type="scientific">Candidatus Roizmanbacteria bacterium RIFCSPLOWO2_01_FULL_37_16</name>
    <dbReference type="NCBI Taxonomy" id="1802058"/>
    <lineage>
        <taxon>Bacteria</taxon>
        <taxon>Candidatus Roizmaniibacteriota</taxon>
    </lineage>
</organism>
<reference evidence="1 2" key="1">
    <citation type="journal article" date="2016" name="Nat. Commun.">
        <title>Thousands of microbial genomes shed light on interconnected biogeochemical processes in an aquifer system.</title>
        <authorList>
            <person name="Anantharaman K."/>
            <person name="Brown C.T."/>
            <person name="Hug L.A."/>
            <person name="Sharon I."/>
            <person name="Castelle C.J."/>
            <person name="Probst A.J."/>
            <person name="Thomas B.C."/>
            <person name="Singh A."/>
            <person name="Wilkins M.J."/>
            <person name="Karaoz U."/>
            <person name="Brodie E.L."/>
            <person name="Williams K.H."/>
            <person name="Hubbard S.S."/>
            <person name="Banfield J.F."/>
        </authorList>
    </citation>
    <scope>NUCLEOTIDE SEQUENCE [LARGE SCALE GENOMIC DNA]</scope>
</reference>
<proteinExistence type="predicted"/>
<dbReference type="SFLD" id="SFLDS00003">
    <property type="entry name" value="Haloacid_Dehalogenase"/>
    <property type="match status" value="1"/>
</dbReference>
<dbReference type="Proteomes" id="UP000178040">
    <property type="component" value="Unassembled WGS sequence"/>
</dbReference>